<evidence type="ECO:0000256" key="2">
    <source>
        <dbReference type="ARBA" id="ARBA00022598"/>
    </source>
</evidence>
<organism evidence="8 9">
    <name type="scientific">Planobispora longispora</name>
    <dbReference type="NCBI Taxonomy" id="28887"/>
    <lineage>
        <taxon>Bacteria</taxon>
        <taxon>Bacillati</taxon>
        <taxon>Actinomycetota</taxon>
        <taxon>Actinomycetes</taxon>
        <taxon>Streptosporangiales</taxon>
        <taxon>Streptosporangiaceae</taxon>
        <taxon>Planobispora</taxon>
    </lineage>
</organism>
<dbReference type="GO" id="GO:0000049">
    <property type="term" value="F:tRNA binding"/>
    <property type="evidence" value="ECO:0007669"/>
    <property type="project" value="InterPro"/>
</dbReference>
<dbReference type="AlphaFoldDB" id="A0A8J3RJ08"/>
<dbReference type="SMART" id="SM00896">
    <property type="entry name" value="FDX-ACB"/>
    <property type="match status" value="1"/>
</dbReference>
<evidence type="ECO:0000256" key="3">
    <source>
        <dbReference type="ARBA" id="ARBA00022741"/>
    </source>
</evidence>
<dbReference type="GO" id="GO:0004812">
    <property type="term" value="F:aminoacyl-tRNA ligase activity"/>
    <property type="evidence" value="ECO:0007669"/>
    <property type="project" value="UniProtKB-KW"/>
</dbReference>
<dbReference type="EMBL" id="BOOH01000011">
    <property type="protein sequence ID" value="GIH74727.1"/>
    <property type="molecule type" value="Genomic_DNA"/>
</dbReference>
<dbReference type="Proteomes" id="UP000616724">
    <property type="component" value="Unassembled WGS sequence"/>
</dbReference>
<dbReference type="Gene3D" id="3.30.930.10">
    <property type="entry name" value="Bira Bifunctional Protein, Domain 2"/>
    <property type="match status" value="1"/>
</dbReference>
<dbReference type="SUPFAM" id="SSF54991">
    <property type="entry name" value="Anticodon-binding domain of PheRS"/>
    <property type="match status" value="1"/>
</dbReference>
<dbReference type="GO" id="GO:0006412">
    <property type="term" value="P:translation"/>
    <property type="evidence" value="ECO:0007669"/>
    <property type="project" value="UniProtKB-KW"/>
</dbReference>
<evidence type="ECO:0000259" key="7">
    <source>
        <dbReference type="PROSITE" id="PS51447"/>
    </source>
</evidence>
<evidence type="ECO:0000256" key="5">
    <source>
        <dbReference type="ARBA" id="ARBA00022917"/>
    </source>
</evidence>
<keyword evidence="5" id="KW-0648">Protein biosynthesis</keyword>
<gene>
    <name evidence="8" type="ORF">Plo01_11560</name>
</gene>
<dbReference type="PROSITE" id="PS51447">
    <property type="entry name" value="FDX_ACB"/>
    <property type="match status" value="1"/>
</dbReference>
<name>A0A8J3RJ08_9ACTN</name>
<keyword evidence="2" id="KW-0436">Ligase</keyword>
<evidence type="ECO:0000313" key="9">
    <source>
        <dbReference type="Proteomes" id="UP000616724"/>
    </source>
</evidence>
<dbReference type="InterPro" id="IPR002319">
    <property type="entry name" value="Phenylalanyl-tRNA_Synthase"/>
</dbReference>
<dbReference type="Gene3D" id="3.30.70.380">
    <property type="entry name" value="Ferrodoxin-fold anticodon-binding domain"/>
    <property type="match status" value="1"/>
</dbReference>
<accession>A0A8J3RJ08</accession>
<evidence type="ECO:0000256" key="1">
    <source>
        <dbReference type="ARBA" id="ARBA00008226"/>
    </source>
</evidence>
<evidence type="ECO:0000313" key="8">
    <source>
        <dbReference type="EMBL" id="GIH74727.1"/>
    </source>
</evidence>
<dbReference type="Pfam" id="PF01409">
    <property type="entry name" value="tRNA-synt_2d"/>
    <property type="match status" value="1"/>
</dbReference>
<dbReference type="RefSeq" id="WP_203889446.1">
    <property type="nucleotide sequence ID" value="NZ_BOOH01000011.1"/>
</dbReference>
<reference evidence="8 9" key="1">
    <citation type="submission" date="2021-01" db="EMBL/GenBank/DDBJ databases">
        <title>Whole genome shotgun sequence of Planobispora longispora NBRC 13918.</title>
        <authorList>
            <person name="Komaki H."/>
            <person name="Tamura T."/>
        </authorList>
    </citation>
    <scope>NUCLEOTIDE SEQUENCE [LARGE SCALE GENOMIC DNA]</scope>
    <source>
        <strain evidence="8 9">NBRC 13918</strain>
    </source>
</reference>
<feature type="domain" description="FDX-ACB" evidence="7">
    <location>
        <begin position="267"/>
        <end position="376"/>
    </location>
</feature>
<proteinExistence type="inferred from homology"/>
<keyword evidence="3" id="KW-0547">Nucleotide-binding</keyword>
<dbReference type="GO" id="GO:0043039">
    <property type="term" value="P:tRNA aminoacylation"/>
    <property type="evidence" value="ECO:0007669"/>
    <property type="project" value="InterPro"/>
</dbReference>
<protein>
    <recommendedName>
        <fullName evidence="7">FDX-ACB domain-containing protein</fullName>
    </recommendedName>
</protein>
<dbReference type="InterPro" id="IPR036690">
    <property type="entry name" value="Fdx_antiC-bd_sf"/>
</dbReference>
<evidence type="ECO:0000256" key="4">
    <source>
        <dbReference type="ARBA" id="ARBA00022840"/>
    </source>
</evidence>
<keyword evidence="4" id="KW-0067">ATP-binding</keyword>
<sequence length="385" mass="41766">MLGADELARALAVRDLSDPARGAHAVQLVVDTLVRALRASWNNRVQLIRDHPLVSVEDNYERLGYPQDAVSRDARYTRYVSRTCMLRSHTSAMIPPALRELAGQTGDGGDHRRCDVLLACPGMVYRRDVVDRIHTGTPHQLDLWRVVTGRRMDSGDLEEMIAAVVGAILPGMPYRTVPASHPYTEHGRQIDVRAGQEWIEVGECGLAAPGVLATAGLGPGVSGLAMGLGLDRLLMLRKRIPDIRLLRASDPRIAGQMLDLTPYRPVSRHPAISRDMSVAVHAEADAETLGGAVRDALGPYADAVEEIRLISETPVGDLPPSAVDRLGALPGQKNVLLRVVLRDPSRTLADGEANAIRDRIYAAVHRGTAHQWAGSRPPETTPDGT</sequence>
<dbReference type="InterPro" id="IPR005121">
    <property type="entry name" value="Fdx_antiC-bd"/>
</dbReference>
<dbReference type="GO" id="GO:0005524">
    <property type="term" value="F:ATP binding"/>
    <property type="evidence" value="ECO:0007669"/>
    <property type="project" value="UniProtKB-KW"/>
</dbReference>
<dbReference type="InterPro" id="IPR045864">
    <property type="entry name" value="aa-tRNA-synth_II/BPL/LPL"/>
</dbReference>
<comment type="similarity">
    <text evidence="1">Belongs to the class-II aminoacyl-tRNA synthetase family.</text>
</comment>
<dbReference type="SUPFAM" id="SSF55681">
    <property type="entry name" value="Class II aaRS and biotin synthetases"/>
    <property type="match status" value="1"/>
</dbReference>
<keyword evidence="6" id="KW-0030">Aminoacyl-tRNA synthetase</keyword>
<keyword evidence="9" id="KW-1185">Reference proteome</keyword>
<comment type="caution">
    <text evidence="8">The sequence shown here is derived from an EMBL/GenBank/DDBJ whole genome shotgun (WGS) entry which is preliminary data.</text>
</comment>
<evidence type="ECO:0000256" key="6">
    <source>
        <dbReference type="ARBA" id="ARBA00023146"/>
    </source>
</evidence>